<dbReference type="Proteomes" id="UP000095751">
    <property type="component" value="Unassembled WGS sequence"/>
</dbReference>
<dbReference type="AlphaFoldDB" id="A0A1E7EKM4"/>
<evidence type="ECO:0000256" key="1">
    <source>
        <dbReference type="SAM" id="MobiDB-lite"/>
    </source>
</evidence>
<feature type="region of interest" description="Disordered" evidence="1">
    <location>
        <begin position="248"/>
        <end position="268"/>
    </location>
</feature>
<evidence type="ECO:0008006" key="4">
    <source>
        <dbReference type="Google" id="ProtNLM"/>
    </source>
</evidence>
<evidence type="ECO:0000313" key="2">
    <source>
        <dbReference type="EMBL" id="OEU06479.1"/>
    </source>
</evidence>
<dbReference type="InParanoid" id="A0A1E7EKM4"/>
<feature type="compositionally biased region" description="Basic and acidic residues" evidence="1">
    <location>
        <begin position="52"/>
        <end position="67"/>
    </location>
</feature>
<keyword evidence="3" id="KW-1185">Reference proteome</keyword>
<reference evidence="2 3" key="1">
    <citation type="submission" date="2016-09" db="EMBL/GenBank/DDBJ databases">
        <title>Extensive genetic diversity and differential bi-allelic expression allows diatom success in the polar Southern Ocean.</title>
        <authorList>
            <consortium name="DOE Joint Genome Institute"/>
            <person name="Mock T."/>
            <person name="Otillar R.P."/>
            <person name="Strauss J."/>
            <person name="Dupont C."/>
            <person name="Frickenhaus S."/>
            <person name="Maumus F."/>
            <person name="Mcmullan M."/>
            <person name="Sanges R."/>
            <person name="Schmutz J."/>
            <person name="Toseland A."/>
            <person name="Valas R."/>
            <person name="Veluchamy A."/>
            <person name="Ward B.J."/>
            <person name="Allen A."/>
            <person name="Barry K."/>
            <person name="Falciatore A."/>
            <person name="Ferrante M."/>
            <person name="Fortunato A.E."/>
            <person name="Gloeckner G."/>
            <person name="Gruber A."/>
            <person name="Hipkin R."/>
            <person name="Janech M."/>
            <person name="Kroth P."/>
            <person name="Leese F."/>
            <person name="Lindquist E."/>
            <person name="Lyon B.R."/>
            <person name="Martin J."/>
            <person name="Mayer C."/>
            <person name="Parker M."/>
            <person name="Quesneville H."/>
            <person name="Raymond J."/>
            <person name="Uhlig C."/>
            <person name="Valentin K.U."/>
            <person name="Worden A.Z."/>
            <person name="Armbrust E.V."/>
            <person name="Bowler C."/>
            <person name="Green B."/>
            <person name="Moulton V."/>
            <person name="Van Oosterhout C."/>
            <person name="Grigoriev I."/>
        </authorList>
    </citation>
    <scope>NUCLEOTIDE SEQUENCE [LARGE SCALE GENOMIC DNA]</scope>
    <source>
        <strain evidence="2 3">CCMP1102</strain>
    </source>
</reference>
<sequence>MRQSVMHLAAITMTMTTAFQQQPQGRAWPTKLYADISEWRDIMFENPPDLGDSPRRKEGLTTDDKKSQQQQIEQPLRQICVLPFPLTDILLQGETKELCLYEERFHQLFDYSTKHHAGIVAMGYIANEQGLLQCMPLCEIENYRVMEGSEDDDSAGLYSSTGKSILATIRVVGRATLQKIQTNDEEKEEGGIFDEYITAWCTEFSDDNSNSNTENNVQDKSVIDVCNELANDIDDMFDSIISLEEQAELGLDDDEDEDEDDDDYLDDEDESRKALFKKAYQVAISSDTQGYTSSSDATTEKRDININTSRSIQELTAVSWAYLSKEVWDDKSDQELLKFRLQALNINNLLDRLILIYKMMLEQRGKLIDKKMEF</sequence>
<proteinExistence type="predicted"/>
<accession>A0A1E7EKM4</accession>
<protein>
    <recommendedName>
        <fullName evidence="4">Lon N-terminal domain-containing protein</fullName>
    </recommendedName>
</protein>
<organism evidence="2 3">
    <name type="scientific">Fragilariopsis cylindrus CCMP1102</name>
    <dbReference type="NCBI Taxonomy" id="635003"/>
    <lineage>
        <taxon>Eukaryota</taxon>
        <taxon>Sar</taxon>
        <taxon>Stramenopiles</taxon>
        <taxon>Ochrophyta</taxon>
        <taxon>Bacillariophyta</taxon>
        <taxon>Bacillariophyceae</taxon>
        <taxon>Bacillariophycidae</taxon>
        <taxon>Bacillariales</taxon>
        <taxon>Bacillariaceae</taxon>
        <taxon>Fragilariopsis</taxon>
    </lineage>
</organism>
<dbReference type="EMBL" id="KV784408">
    <property type="protein sequence ID" value="OEU06479.1"/>
    <property type="molecule type" value="Genomic_DNA"/>
</dbReference>
<name>A0A1E7EKM4_9STRA</name>
<evidence type="ECO:0000313" key="3">
    <source>
        <dbReference type="Proteomes" id="UP000095751"/>
    </source>
</evidence>
<gene>
    <name evidence="2" type="ORF">FRACYDRAFT_254496</name>
</gene>
<feature type="region of interest" description="Disordered" evidence="1">
    <location>
        <begin position="44"/>
        <end position="69"/>
    </location>
</feature>
<dbReference type="KEGG" id="fcy:FRACYDRAFT_254496"/>
<dbReference type="OrthoDB" id="40349at2759"/>